<dbReference type="PROSITE" id="PS50146">
    <property type="entry name" value="DAGK"/>
    <property type="match status" value="1"/>
</dbReference>
<dbReference type="GO" id="GO:0001727">
    <property type="term" value="F:lipid kinase activity"/>
    <property type="evidence" value="ECO:0007669"/>
    <property type="project" value="TreeGrafter"/>
</dbReference>
<evidence type="ECO:0000259" key="5">
    <source>
        <dbReference type="PROSITE" id="PS50146"/>
    </source>
</evidence>
<dbReference type="EMBL" id="JAAAJA010000295">
    <property type="protein sequence ID" value="KAG0256495.1"/>
    <property type="molecule type" value="Genomic_DNA"/>
</dbReference>
<dbReference type="Gene3D" id="3.40.50.10330">
    <property type="entry name" value="Probable inorganic polyphosphate/atp-NAD kinase, domain 1"/>
    <property type="match status" value="1"/>
</dbReference>
<proteinExistence type="predicted"/>
<evidence type="ECO:0000313" key="6">
    <source>
        <dbReference type="EMBL" id="KAG0256495.1"/>
    </source>
</evidence>
<organism evidence="6 7">
    <name type="scientific">Mortierella polycephala</name>
    <dbReference type="NCBI Taxonomy" id="41804"/>
    <lineage>
        <taxon>Eukaryota</taxon>
        <taxon>Fungi</taxon>
        <taxon>Fungi incertae sedis</taxon>
        <taxon>Mucoromycota</taxon>
        <taxon>Mortierellomycotina</taxon>
        <taxon>Mortierellomycetes</taxon>
        <taxon>Mortierellales</taxon>
        <taxon>Mortierellaceae</taxon>
        <taxon>Mortierella</taxon>
    </lineage>
</organism>
<sequence length="404" mass="44417">MNTSATTRVNSLLVVLNPNAGRKQGRKQFTKIVQPSLERSGKIFRLFETNSQGHAQSYFKDNICQLLTDGIHSKVQGDSITEIEDASSSAIPASLCIMVLGGDGTVHEVINGILLGLEDGSNGSTVPGPRIEFAIVPTGTGNAIATSLDITSVQDALDRFLVGNMAPLGVIKVSKLSQDNSIRSDRNHKETRIWKPYIYSVVVNSFGLHCATVADSEGFRGLGNARFILATLKNIVFLKQYKARVDLFGPYQRYDRSLREMISLQEEFDAQDNDSSAPSVPSRTLSGPFTYLMFTKQASLERGFTPAPYARASDEWLDILAVQNVGRRQILKVLKLTTKNGQHVELDEVEYYKAKAVELETTTKGRICIDGEFMDIEAGPEGRVRFEVVSPCSSSSNACFYVVQ</sequence>
<keyword evidence="2" id="KW-0547">Nucleotide-binding</keyword>
<keyword evidence="1" id="KW-0808">Transferase</keyword>
<dbReference type="SUPFAM" id="SSF111331">
    <property type="entry name" value="NAD kinase/diacylglycerol kinase-like"/>
    <property type="match status" value="1"/>
</dbReference>
<gene>
    <name evidence="6" type="ORF">BG011_004464</name>
</gene>
<protein>
    <recommendedName>
        <fullName evidence="5">DAGKc domain-containing protein</fullName>
    </recommendedName>
</protein>
<keyword evidence="7" id="KW-1185">Reference proteome</keyword>
<evidence type="ECO:0000313" key="7">
    <source>
        <dbReference type="Proteomes" id="UP000726737"/>
    </source>
</evidence>
<reference evidence="6" key="1">
    <citation type="journal article" date="2020" name="Fungal Divers.">
        <title>Resolving the Mortierellaceae phylogeny through synthesis of multi-gene phylogenetics and phylogenomics.</title>
        <authorList>
            <person name="Vandepol N."/>
            <person name="Liber J."/>
            <person name="Desiro A."/>
            <person name="Na H."/>
            <person name="Kennedy M."/>
            <person name="Barry K."/>
            <person name="Grigoriev I.V."/>
            <person name="Miller A.N."/>
            <person name="O'Donnell K."/>
            <person name="Stajich J.E."/>
            <person name="Bonito G."/>
        </authorList>
    </citation>
    <scope>NUCLEOTIDE SEQUENCE</scope>
    <source>
        <strain evidence="6">KOD948</strain>
    </source>
</reference>
<evidence type="ECO:0000256" key="4">
    <source>
        <dbReference type="ARBA" id="ARBA00022840"/>
    </source>
</evidence>
<dbReference type="Pfam" id="PF19279">
    <property type="entry name" value="YegS_C"/>
    <property type="match status" value="1"/>
</dbReference>
<dbReference type="PANTHER" id="PTHR12358:SF108">
    <property type="entry name" value="DAGKC DOMAIN-CONTAINING PROTEIN"/>
    <property type="match status" value="1"/>
</dbReference>
<dbReference type="InterPro" id="IPR017438">
    <property type="entry name" value="ATP-NAD_kinase_N"/>
</dbReference>
<keyword evidence="3" id="KW-0418">Kinase</keyword>
<dbReference type="InterPro" id="IPR001206">
    <property type="entry name" value="Diacylglycerol_kinase_cat_dom"/>
</dbReference>
<comment type="caution">
    <text evidence="6">The sequence shown here is derived from an EMBL/GenBank/DDBJ whole genome shotgun (WGS) entry which is preliminary data.</text>
</comment>
<dbReference type="GO" id="GO:0016020">
    <property type="term" value="C:membrane"/>
    <property type="evidence" value="ECO:0007669"/>
    <property type="project" value="TreeGrafter"/>
</dbReference>
<dbReference type="GO" id="GO:0005737">
    <property type="term" value="C:cytoplasm"/>
    <property type="evidence" value="ECO:0007669"/>
    <property type="project" value="TreeGrafter"/>
</dbReference>
<feature type="domain" description="DAGKc" evidence="5">
    <location>
        <begin position="7"/>
        <end position="180"/>
    </location>
</feature>
<dbReference type="AlphaFoldDB" id="A0A9P6U1I4"/>
<keyword evidence="4" id="KW-0067">ATP-binding</keyword>
<dbReference type="GO" id="GO:0046512">
    <property type="term" value="P:sphingosine biosynthetic process"/>
    <property type="evidence" value="ECO:0007669"/>
    <property type="project" value="TreeGrafter"/>
</dbReference>
<dbReference type="InterPro" id="IPR016064">
    <property type="entry name" value="NAD/diacylglycerol_kinase_sf"/>
</dbReference>
<evidence type="ECO:0000256" key="3">
    <source>
        <dbReference type="ARBA" id="ARBA00022777"/>
    </source>
</evidence>
<dbReference type="Pfam" id="PF00781">
    <property type="entry name" value="DAGK_cat"/>
    <property type="match status" value="1"/>
</dbReference>
<dbReference type="OrthoDB" id="336240at2759"/>
<evidence type="ECO:0000256" key="1">
    <source>
        <dbReference type="ARBA" id="ARBA00022679"/>
    </source>
</evidence>
<dbReference type="Gene3D" id="2.60.200.40">
    <property type="match status" value="1"/>
</dbReference>
<accession>A0A9P6U1I4</accession>
<dbReference type="Proteomes" id="UP000726737">
    <property type="component" value="Unassembled WGS sequence"/>
</dbReference>
<evidence type="ECO:0000256" key="2">
    <source>
        <dbReference type="ARBA" id="ARBA00022741"/>
    </source>
</evidence>
<dbReference type="InterPro" id="IPR050187">
    <property type="entry name" value="Lipid_Phosphate_FormReg"/>
</dbReference>
<dbReference type="GO" id="GO:0005524">
    <property type="term" value="F:ATP binding"/>
    <property type="evidence" value="ECO:0007669"/>
    <property type="project" value="UniProtKB-KW"/>
</dbReference>
<name>A0A9P6U1I4_9FUNG</name>
<dbReference type="PANTHER" id="PTHR12358">
    <property type="entry name" value="SPHINGOSINE KINASE"/>
    <property type="match status" value="1"/>
</dbReference>
<dbReference type="InterPro" id="IPR045540">
    <property type="entry name" value="YegS/DAGK_C"/>
</dbReference>